<keyword evidence="3" id="KW-1185">Reference proteome</keyword>
<evidence type="ECO:0000313" key="3">
    <source>
        <dbReference type="Proteomes" id="UP001642540"/>
    </source>
</evidence>
<feature type="transmembrane region" description="Helical" evidence="1">
    <location>
        <begin position="50"/>
        <end position="72"/>
    </location>
</feature>
<keyword evidence="1" id="KW-0812">Transmembrane</keyword>
<evidence type="ECO:0000256" key="1">
    <source>
        <dbReference type="SAM" id="Phobius"/>
    </source>
</evidence>
<keyword evidence="1" id="KW-0472">Membrane</keyword>
<organism evidence="2 3">
    <name type="scientific">Orchesella dallaii</name>
    <dbReference type="NCBI Taxonomy" id="48710"/>
    <lineage>
        <taxon>Eukaryota</taxon>
        <taxon>Metazoa</taxon>
        <taxon>Ecdysozoa</taxon>
        <taxon>Arthropoda</taxon>
        <taxon>Hexapoda</taxon>
        <taxon>Collembola</taxon>
        <taxon>Entomobryomorpha</taxon>
        <taxon>Entomobryoidea</taxon>
        <taxon>Orchesellidae</taxon>
        <taxon>Orchesellinae</taxon>
        <taxon>Orchesella</taxon>
    </lineage>
</organism>
<name>A0ABP1RJT9_9HEXA</name>
<sequence length="161" mass="18328">MANKLTISALKLHEKLTLYHACPYILYWDIKNKSSLGKYSSHPPNSPSLISWYLSTLIVFGGSFVSEGNFLILTLSPWNGRIPIISIGFSFLIGLLGFLALGINTVFFYHADKFAEGLNKLIEFGEAEPILVCFRPGDFFKFWADMWTKIRFCKHRAKILN</sequence>
<accession>A0ABP1RJT9</accession>
<comment type="caution">
    <text evidence="2">The sequence shown here is derived from an EMBL/GenBank/DDBJ whole genome shotgun (WGS) entry which is preliminary data.</text>
</comment>
<protein>
    <recommendedName>
        <fullName evidence="4">Photosystem I assembly protein Ycf4</fullName>
    </recommendedName>
</protein>
<feature type="transmembrane region" description="Helical" evidence="1">
    <location>
        <begin position="84"/>
        <end position="109"/>
    </location>
</feature>
<evidence type="ECO:0000313" key="2">
    <source>
        <dbReference type="EMBL" id="CAL8129268.1"/>
    </source>
</evidence>
<gene>
    <name evidence="2" type="ORF">ODALV1_LOCUS23029</name>
</gene>
<dbReference type="Proteomes" id="UP001642540">
    <property type="component" value="Unassembled WGS sequence"/>
</dbReference>
<evidence type="ECO:0008006" key="4">
    <source>
        <dbReference type="Google" id="ProtNLM"/>
    </source>
</evidence>
<proteinExistence type="predicted"/>
<dbReference type="EMBL" id="CAXLJM020000076">
    <property type="protein sequence ID" value="CAL8129268.1"/>
    <property type="molecule type" value="Genomic_DNA"/>
</dbReference>
<keyword evidence="1" id="KW-1133">Transmembrane helix</keyword>
<reference evidence="2 3" key="1">
    <citation type="submission" date="2024-08" db="EMBL/GenBank/DDBJ databases">
        <authorList>
            <person name="Cucini C."/>
            <person name="Frati F."/>
        </authorList>
    </citation>
    <scope>NUCLEOTIDE SEQUENCE [LARGE SCALE GENOMIC DNA]</scope>
</reference>